<accession>A0ABU0U6I0</accession>
<sequence>MFCNPSKKNKKSPRMMEILTDYLGTKGDHKR</sequence>
<keyword evidence="2" id="KW-1185">Reference proteome</keyword>
<organism evidence="1 2">
    <name type="scientific">Sphingobacterium zeae</name>
    <dbReference type="NCBI Taxonomy" id="1776859"/>
    <lineage>
        <taxon>Bacteria</taxon>
        <taxon>Pseudomonadati</taxon>
        <taxon>Bacteroidota</taxon>
        <taxon>Sphingobacteriia</taxon>
        <taxon>Sphingobacteriales</taxon>
        <taxon>Sphingobacteriaceae</taxon>
        <taxon>Sphingobacterium</taxon>
    </lineage>
</organism>
<gene>
    <name evidence="1" type="ORF">QE382_002545</name>
</gene>
<protein>
    <submittedName>
        <fullName evidence="1">Uncharacterized protein</fullName>
    </submittedName>
</protein>
<reference evidence="1 2" key="1">
    <citation type="submission" date="2023-07" db="EMBL/GenBank/DDBJ databases">
        <title>Functional and genomic diversity of the sorghum phyllosphere microbiome.</title>
        <authorList>
            <person name="Shade A."/>
        </authorList>
    </citation>
    <scope>NUCLEOTIDE SEQUENCE [LARGE SCALE GENOMIC DNA]</scope>
    <source>
        <strain evidence="1 2">SORGH_AS_0892</strain>
    </source>
</reference>
<dbReference type="Proteomes" id="UP001244640">
    <property type="component" value="Unassembled WGS sequence"/>
</dbReference>
<comment type="caution">
    <text evidence="1">The sequence shown here is derived from an EMBL/GenBank/DDBJ whole genome shotgun (WGS) entry which is preliminary data.</text>
</comment>
<evidence type="ECO:0000313" key="2">
    <source>
        <dbReference type="Proteomes" id="UP001244640"/>
    </source>
</evidence>
<name>A0ABU0U6I0_9SPHI</name>
<proteinExistence type="predicted"/>
<evidence type="ECO:0000313" key="1">
    <source>
        <dbReference type="EMBL" id="MDQ1150561.1"/>
    </source>
</evidence>
<dbReference type="EMBL" id="JAUTBA010000001">
    <property type="protein sequence ID" value="MDQ1150561.1"/>
    <property type="molecule type" value="Genomic_DNA"/>
</dbReference>